<dbReference type="Proteomes" id="UP000664815">
    <property type="component" value="Unassembled WGS sequence"/>
</dbReference>
<dbReference type="EMBL" id="JAFKMG010000293">
    <property type="protein sequence ID" value="MBN8798282.1"/>
    <property type="molecule type" value="Genomic_DNA"/>
</dbReference>
<dbReference type="PROSITE" id="PS51257">
    <property type="entry name" value="PROKAR_LIPOPROTEIN"/>
    <property type="match status" value="1"/>
</dbReference>
<proteinExistence type="predicted"/>
<evidence type="ECO:0000256" key="1">
    <source>
        <dbReference type="SAM" id="SignalP"/>
    </source>
</evidence>
<accession>A0A9D8PYF3</accession>
<comment type="caution">
    <text evidence="2">The sequence shown here is derived from an EMBL/GenBank/DDBJ whole genome shotgun (WGS) entry which is preliminary data.</text>
</comment>
<organism evidence="2 3">
    <name type="scientific">Stenotrophomonas nitritireducens</name>
    <dbReference type="NCBI Taxonomy" id="83617"/>
    <lineage>
        <taxon>Bacteria</taxon>
        <taxon>Pseudomonadati</taxon>
        <taxon>Pseudomonadota</taxon>
        <taxon>Gammaproteobacteria</taxon>
        <taxon>Lysobacterales</taxon>
        <taxon>Lysobacteraceae</taxon>
        <taxon>Stenotrophomonas</taxon>
    </lineage>
</organism>
<keyword evidence="1" id="KW-0732">Signal</keyword>
<evidence type="ECO:0000313" key="3">
    <source>
        <dbReference type="Proteomes" id="UP000664815"/>
    </source>
</evidence>
<evidence type="ECO:0000313" key="2">
    <source>
        <dbReference type="EMBL" id="MBN8798282.1"/>
    </source>
</evidence>
<dbReference type="AlphaFoldDB" id="A0A9D8PYF3"/>
<dbReference type="RefSeq" id="WP_273080261.1">
    <property type="nucleotide sequence ID" value="NZ_JAFKME010000003.1"/>
</dbReference>
<gene>
    <name evidence="2" type="ORF">J0H45_02835</name>
</gene>
<reference evidence="2" key="1">
    <citation type="submission" date="2021-02" db="EMBL/GenBank/DDBJ databases">
        <title>Thiocyanate and organic carbon inputs drive convergent selection for specific autotrophic Afipia and Thiobacillus strains within complex microbiomes.</title>
        <authorList>
            <person name="Huddy R.J."/>
            <person name="Sachdeva R."/>
            <person name="Kadzinga F."/>
            <person name="Kantor R.S."/>
            <person name="Harrison S.T.L."/>
            <person name="Banfield J.F."/>
        </authorList>
    </citation>
    <scope>NUCLEOTIDE SEQUENCE</scope>
    <source>
        <strain evidence="2">SCN18_10_11_15_R1_P_69_7</strain>
    </source>
</reference>
<evidence type="ECO:0008006" key="4">
    <source>
        <dbReference type="Google" id="ProtNLM"/>
    </source>
</evidence>
<feature type="signal peptide" evidence="1">
    <location>
        <begin position="1"/>
        <end position="21"/>
    </location>
</feature>
<protein>
    <recommendedName>
        <fullName evidence="4">Lipoprotein</fullName>
    </recommendedName>
</protein>
<sequence length="268" mass="29110">MVKRCWGVALLSGLLACTGCAADIPSDRATLTVAGPLASLQADTLALPPGSPQLPALLADPAGWQPEPAAEGVERSSVRGDFDADGWLRTSVFSWDDSRGWEVHMAYGEGGRTPPATVRIWMQAPRGSGQPDWPMGEGTVRYAGATRILSYKGRRPGAEGREDFERSLTLGPSHWVELEESTSVAPDGAAVRKRRQVMARDAQGRPVDDAELLDGAEYRVSNQYFLPDGQGNPRRIVRLYRAAGAAQDAPVLRAEVILRTLRYQDETR</sequence>
<name>A0A9D8PYF3_9GAMM</name>
<feature type="chain" id="PRO_5039204781" description="Lipoprotein" evidence="1">
    <location>
        <begin position="22"/>
        <end position="268"/>
    </location>
</feature>